<sequence length="80" mass="9424">MSGKFIELTLGSHMISHGYDENNKEILEEVAADFSNKLVALSRIKSLSEKYILIDYLDGRWVYWEYEESYKSIKKKLTKE</sequence>
<dbReference type="EMBL" id="JAATJJ010000001">
    <property type="protein sequence ID" value="NJB70839.1"/>
    <property type="molecule type" value="Genomic_DNA"/>
</dbReference>
<keyword evidence="2" id="KW-1185">Reference proteome</keyword>
<dbReference type="AlphaFoldDB" id="A0A846R1X2"/>
<reference evidence="1 2" key="1">
    <citation type="submission" date="2020-03" db="EMBL/GenBank/DDBJ databases">
        <title>Genomic Encyclopedia of Type Strains, Phase IV (KMG-IV): sequencing the most valuable type-strain genomes for metagenomic binning, comparative biology and taxonomic classification.</title>
        <authorList>
            <person name="Goeker M."/>
        </authorList>
    </citation>
    <scope>NUCLEOTIDE SEQUENCE [LARGE SCALE GENOMIC DNA]</scope>
    <source>
        <strain evidence="1 2">DSM 29762</strain>
    </source>
</reference>
<accession>A0A846R1X2</accession>
<organism evidence="1 2">
    <name type="scientific">Saonia flava</name>
    <dbReference type="NCBI Taxonomy" id="523696"/>
    <lineage>
        <taxon>Bacteria</taxon>
        <taxon>Pseudomonadati</taxon>
        <taxon>Bacteroidota</taxon>
        <taxon>Flavobacteriia</taxon>
        <taxon>Flavobacteriales</taxon>
        <taxon>Flavobacteriaceae</taxon>
        <taxon>Saonia</taxon>
    </lineage>
</organism>
<name>A0A846R1X2_9FLAO</name>
<dbReference type="Proteomes" id="UP000590442">
    <property type="component" value="Unassembled WGS sequence"/>
</dbReference>
<evidence type="ECO:0000313" key="1">
    <source>
        <dbReference type="EMBL" id="NJB70839.1"/>
    </source>
</evidence>
<evidence type="ECO:0000313" key="2">
    <source>
        <dbReference type="Proteomes" id="UP000590442"/>
    </source>
</evidence>
<protein>
    <submittedName>
        <fullName evidence="1">Uncharacterized protein</fullName>
    </submittedName>
</protein>
<dbReference type="RefSeq" id="WP_167962055.1">
    <property type="nucleotide sequence ID" value="NZ_JAATJJ010000001.1"/>
</dbReference>
<comment type="caution">
    <text evidence="1">The sequence shown here is derived from an EMBL/GenBank/DDBJ whole genome shotgun (WGS) entry which is preliminary data.</text>
</comment>
<gene>
    <name evidence="1" type="ORF">GGR42_001301</name>
</gene>
<proteinExistence type="predicted"/>